<name>A0A249SNE5_9MOLU</name>
<keyword evidence="4" id="KW-1185">Reference proteome</keyword>
<feature type="region of interest" description="Disordered" evidence="1">
    <location>
        <begin position="148"/>
        <end position="179"/>
    </location>
</feature>
<feature type="compositionally biased region" description="Polar residues" evidence="1">
    <location>
        <begin position="164"/>
        <end position="175"/>
    </location>
</feature>
<keyword evidence="2" id="KW-0812">Transmembrane</keyword>
<feature type="transmembrane region" description="Helical" evidence="2">
    <location>
        <begin position="310"/>
        <end position="328"/>
    </location>
</feature>
<evidence type="ECO:0000313" key="4">
    <source>
        <dbReference type="Proteomes" id="UP000232229"/>
    </source>
</evidence>
<accession>A0A249SNE5</accession>
<dbReference type="KEGG" id="mchc:CK556_02020"/>
<sequence length="482" mass="55676">MEIKKVYLSISHLLFNVIKSDKLKYYLRKDEVFRKHFIKLIDLLLLLESDSYKCRYNRKKIGAEFAKAYVKITKVSNRFETPELDLTADDFYGEYAGVVAFISKEYKVTKKTLTNEEEQFTIEQIEEYGKLSSAFVVKMDEKLAEEAKEMAEKEAKEKAEQEKSNQQQSTKTNASQNSQQNFNQQNFSQQTFNQQNFFNGNMGNMPQNIFVHPKFYPFKTKPKYMPLLKKIFTVLLLITIIFYVALLIYVGTVRVDLNRNDQSMLNNLFPNQDWSKFGSFWLIQSNISREVAVPTSTDIFAQATTNVGQIIFGVFYLIWFGYIGYTFWKKQDASRLKYRVSGFTLLIVAIFVIFIIFNSVGSISSDSIMKKWDAYKYLSIREKDAPERPTQAINEFSAFIAALQTTYKSQINVIVTLSICSLVTSLVTIMASIFMFIVNPKKDAQKVMKARAEQANATMAAMQGQSYTIDPSLFDDEIEELK</sequence>
<feature type="transmembrane region" description="Helical" evidence="2">
    <location>
        <begin position="413"/>
        <end position="438"/>
    </location>
</feature>
<feature type="compositionally biased region" description="Basic and acidic residues" evidence="1">
    <location>
        <begin position="148"/>
        <end position="163"/>
    </location>
</feature>
<keyword evidence="2" id="KW-1133">Transmembrane helix</keyword>
<gene>
    <name evidence="3" type="ORF">CK556_02020</name>
</gene>
<evidence type="ECO:0000256" key="1">
    <source>
        <dbReference type="SAM" id="MobiDB-lite"/>
    </source>
</evidence>
<proteinExistence type="predicted"/>
<organism evidence="3 4">
    <name type="scientific">Mesoplasma chauliocola</name>
    <dbReference type="NCBI Taxonomy" id="216427"/>
    <lineage>
        <taxon>Bacteria</taxon>
        <taxon>Bacillati</taxon>
        <taxon>Mycoplasmatota</taxon>
        <taxon>Mollicutes</taxon>
        <taxon>Entomoplasmatales</taxon>
        <taxon>Entomoplasmataceae</taxon>
        <taxon>Mesoplasma</taxon>
    </lineage>
</organism>
<evidence type="ECO:0000256" key="2">
    <source>
        <dbReference type="SAM" id="Phobius"/>
    </source>
</evidence>
<reference evidence="3 4" key="1">
    <citation type="submission" date="2017-08" db="EMBL/GenBank/DDBJ databases">
        <title>Complete Genome Sequence of Mesoplasma chauliocola.</title>
        <authorList>
            <person name="Knight T.F.Jr."/>
            <person name="Citino T."/>
        </authorList>
    </citation>
    <scope>NUCLEOTIDE SEQUENCE [LARGE SCALE GENOMIC DNA]</scope>
    <source>
        <strain evidence="3 4">CHPA-2</strain>
    </source>
</reference>
<dbReference type="RefSeq" id="WP_027875387.1">
    <property type="nucleotide sequence ID" value="NZ_CP023173.1"/>
</dbReference>
<dbReference type="STRING" id="1336232.GCA_000518825_00400"/>
<dbReference type="EMBL" id="CP023173">
    <property type="protein sequence ID" value="ASZ09132.1"/>
    <property type="molecule type" value="Genomic_DNA"/>
</dbReference>
<feature type="transmembrane region" description="Helical" evidence="2">
    <location>
        <begin position="231"/>
        <end position="250"/>
    </location>
</feature>
<protein>
    <submittedName>
        <fullName evidence="3">Uncharacterized protein</fullName>
    </submittedName>
</protein>
<dbReference type="Proteomes" id="UP000232229">
    <property type="component" value="Chromosome"/>
</dbReference>
<feature type="transmembrane region" description="Helical" evidence="2">
    <location>
        <begin position="340"/>
        <end position="360"/>
    </location>
</feature>
<keyword evidence="2" id="KW-0472">Membrane</keyword>
<evidence type="ECO:0000313" key="3">
    <source>
        <dbReference type="EMBL" id="ASZ09132.1"/>
    </source>
</evidence>
<dbReference type="AlphaFoldDB" id="A0A249SNE5"/>